<dbReference type="EMBL" id="JABFUD020000015">
    <property type="protein sequence ID" value="KAI5069771.1"/>
    <property type="molecule type" value="Genomic_DNA"/>
</dbReference>
<protein>
    <submittedName>
        <fullName evidence="1">Uncharacterized protein</fullName>
    </submittedName>
</protein>
<keyword evidence="2" id="KW-1185">Reference proteome</keyword>
<comment type="caution">
    <text evidence="1">The sequence shown here is derived from an EMBL/GenBank/DDBJ whole genome shotgun (WGS) entry which is preliminary data.</text>
</comment>
<name>A0A9D4UKY6_ADICA</name>
<dbReference type="AlphaFoldDB" id="A0A9D4UKY6"/>
<evidence type="ECO:0000313" key="1">
    <source>
        <dbReference type="EMBL" id="KAI5069771.1"/>
    </source>
</evidence>
<reference evidence="1" key="1">
    <citation type="submission" date="2021-01" db="EMBL/GenBank/DDBJ databases">
        <title>Adiantum capillus-veneris genome.</title>
        <authorList>
            <person name="Fang Y."/>
            <person name="Liao Q."/>
        </authorList>
    </citation>
    <scope>NUCLEOTIDE SEQUENCE</scope>
    <source>
        <strain evidence="1">H3</strain>
        <tissue evidence="1">Leaf</tissue>
    </source>
</reference>
<feature type="non-terminal residue" evidence="1">
    <location>
        <position position="1"/>
    </location>
</feature>
<evidence type="ECO:0000313" key="2">
    <source>
        <dbReference type="Proteomes" id="UP000886520"/>
    </source>
</evidence>
<dbReference type="Proteomes" id="UP000886520">
    <property type="component" value="Chromosome 15"/>
</dbReference>
<proteinExistence type="predicted"/>
<organism evidence="1 2">
    <name type="scientific">Adiantum capillus-veneris</name>
    <name type="common">Maidenhair fern</name>
    <dbReference type="NCBI Taxonomy" id="13818"/>
    <lineage>
        <taxon>Eukaryota</taxon>
        <taxon>Viridiplantae</taxon>
        <taxon>Streptophyta</taxon>
        <taxon>Embryophyta</taxon>
        <taxon>Tracheophyta</taxon>
        <taxon>Polypodiopsida</taxon>
        <taxon>Polypodiidae</taxon>
        <taxon>Polypodiales</taxon>
        <taxon>Pteridineae</taxon>
        <taxon>Pteridaceae</taxon>
        <taxon>Vittarioideae</taxon>
        <taxon>Adiantum</taxon>
    </lineage>
</organism>
<accession>A0A9D4UKY6</accession>
<sequence>EMMSLKSHVLPAVLSEDFSGLEKAVGSTLHDTGMRKRNESSGKKSSAIDFSDVTVMQPLCKRRCVEPHGGIILDLCFSSPNTVCDSFPECKLSCGIESPSNTLAK</sequence>
<gene>
    <name evidence="1" type="ORF">GOP47_0016072</name>
</gene>